<protein>
    <recommendedName>
        <fullName evidence="1">Reverse transcriptase zinc-binding domain-containing protein</fullName>
    </recommendedName>
</protein>
<dbReference type="Pfam" id="PF13966">
    <property type="entry name" value="zf-RVT"/>
    <property type="match status" value="1"/>
</dbReference>
<evidence type="ECO:0000259" key="1">
    <source>
        <dbReference type="Pfam" id="PF13966"/>
    </source>
</evidence>
<dbReference type="InterPro" id="IPR026960">
    <property type="entry name" value="RVT-Znf"/>
</dbReference>
<dbReference type="EMBL" id="CP133615">
    <property type="protein sequence ID" value="WMV26357.1"/>
    <property type="molecule type" value="Genomic_DNA"/>
</dbReference>
<evidence type="ECO:0000313" key="2">
    <source>
        <dbReference type="EMBL" id="WMV26357.1"/>
    </source>
</evidence>
<accession>A0AAF0QPA5</accession>
<sequence>MQTGKDVLWWKGNSRGEFKVNSTYKLMDQTNPQTYCWPWKQIWRSRIPHKISCFIWLLAKEAAPTQDNLKKRGITLCSSCFLCGEALETGNHLYTLQLWMIFLNLKSISWTMPRKVSEALKSWEAAWVNAKDRNKWRIIPASI</sequence>
<feature type="domain" description="Reverse transcriptase zinc-binding" evidence="1">
    <location>
        <begin position="18"/>
        <end position="94"/>
    </location>
</feature>
<proteinExistence type="predicted"/>
<name>A0AAF0QPA5_SOLVR</name>
<organism evidence="2 3">
    <name type="scientific">Solanum verrucosum</name>
    <dbReference type="NCBI Taxonomy" id="315347"/>
    <lineage>
        <taxon>Eukaryota</taxon>
        <taxon>Viridiplantae</taxon>
        <taxon>Streptophyta</taxon>
        <taxon>Embryophyta</taxon>
        <taxon>Tracheophyta</taxon>
        <taxon>Spermatophyta</taxon>
        <taxon>Magnoliopsida</taxon>
        <taxon>eudicotyledons</taxon>
        <taxon>Gunneridae</taxon>
        <taxon>Pentapetalae</taxon>
        <taxon>asterids</taxon>
        <taxon>lamiids</taxon>
        <taxon>Solanales</taxon>
        <taxon>Solanaceae</taxon>
        <taxon>Solanoideae</taxon>
        <taxon>Solaneae</taxon>
        <taxon>Solanum</taxon>
    </lineage>
</organism>
<evidence type="ECO:0000313" key="3">
    <source>
        <dbReference type="Proteomes" id="UP001234989"/>
    </source>
</evidence>
<keyword evidence="3" id="KW-1185">Reference proteome</keyword>
<gene>
    <name evidence="2" type="ORF">MTR67_019742</name>
</gene>
<reference evidence="2" key="1">
    <citation type="submission" date="2023-08" db="EMBL/GenBank/DDBJ databases">
        <title>A de novo genome assembly of Solanum verrucosum Schlechtendal, a Mexican diploid species geographically isolated from the other diploid A-genome species in potato relatives.</title>
        <authorList>
            <person name="Hosaka K."/>
        </authorList>
    </citation>
    <scope>NUCLEOTIDE SEQUENCE</scope>
    <source>
        <tissue evidence="2">Young leaves</tissue>
    </source>
</reference>
<dbReference type="Proteomes" id="UP001234989">
    <property type="component" value="Chromosome 4"/>
</dbReference>
<dbReference type="AlphaFoldDB" id="A0AAF0QPA5"/>